<keyword evidence="2" id="KW-0333">Golgi apparatus</keyword>
<dbReference type="Proteomes" id="UP000215914">
    <property type="component" value="Chromosome 12"/>
</dbReference>
<keyword evidence="2" id="KW-0812">Transmembrane</keyword>
<name>A0A251T745_HELAN</name>
<dbReference type="GO" id="GO:0071555">
    <property type="term" value="P:cell wall organization"/>
    <property type="evidence" value="ECO:0007669"/>
    <property type="project" value="UniProtKB-KW"/>
</dbReference>
<organism evidence="5 6">
    <name type="scientific">Helianthus annuus</name>
    <name type="common">Common sunflower</name>
    <dbReference type="NCBI Taxonomy" id="4232"/>
    <lineage>
        <taxon>Eukaryota</taxon>
        <taxon>Viridiplantae</taxon>
        <taxon>Streptophyta</taxon>
        <taxon>Embryophyta</taxon>
        <taxon>Tracheophyta</taxon>
        <taxon>Spermatophyta</taxon>
        <taxon>Magnoliopsida</taxon>
        <taxon>eudicotyledons</taxon>
        <taxon>Gunneridae</taxon>
        <taxon>Pentapetalae</taxon>
        <taxon>asterids</taxon>
        <taxon>campanulids</taxon>
        <taxon>Asterales</taxon>
        <taxon>Asteraceae</taxon>
        <taxon>Asteroideae</taxon>
        <taxon>Heliantheae alliance</taxon>
        <taxon>Heliantheae</taxon>
        <taxon>Helianthus</taxon>
    </lineage>
</organism>
<dbReference type="InterPro" id="IPR029044">
    <property type="entry name" value="Nucleotide-diphossugar_trans"/>
</dbReference>
<reference evidence="6" key="1">
    <citation type="journal article" date="2017" name="Nature">
        <title>The sunflower genome provides insights into oil metabolism, flowering and Asterid evolution.</title>
        <authorList>
            <person name="Badouin H."/>
            <person name="Gouzy J."/>
            <person name="Grassa C.J."/>
            <person name="Murat F."/>
            <person name="Staton S.E."/>
            <person name="Cottret L."/>
            <person name="Lelandais-Briere C."/>
            <person name="Owens G.L."/>
            <person name="Carrere S."/>
            <person name="Mayjonade B."/>
            <person name="Legrand L."/>
            <person name="Gill N."/>
            <person name="Kane N.C."/>
            <person name="Bowers J.E."/>
            <person name="Hubner S."/>
            <person name="Bellec A."/>
            <person name="Berard A."/>
            <person name="Berges H."/>
            <person name="Blanchet N."/>
            <person name="Boniface M.C."/>
            <person name="Brunel D."/>
            <person name="Catrice O."/>
            <person name="Chaidir N."/>
            <person name="Claudel C."/>
            <person name="Donnadieu C."/>
            <person name="Faraut T."/>
            <person name="Fievet G."/>
            <person name="Helmstetter N."/>
            <person name="King M."/>
            <person name="Knapp S.J."/>
            <person name="Lai Z."/>
            <person name="Le Paslier M.C."/>
            <person name="Lippi Y."/>
            <person name="Lorenzon L."/>
            <person name="Mandel J.R."/>
            <person name="Marage G."/>
            <person name="Marchand G."/>
            <person name="Marquand E."/>
            <person name="Bret-Mestries E."/>
            <person name="Morien E."/>
            <person name="Nambeesan S."/>
            <person name="Nguyen T."/>
            <person name="Pegot-Espagnet P."/>
            <person name="Pouilly N."/>
            <person name="Raftis F."/>
            <person name="Sallet E."/>
            <person name="Schiex T."/>
            <person name="Thomas J."/>
            <person name="Vandecasteele C."/>
            <person name="Vares D."/>
            <person name="Vear F."/>
            <person name="Vautrin S."/>
            <person name="Crespi M."/>
            <person name="Mangin B."/>
            <person name="Burke J.M."/>
            <person name="Salse J."/>
            <person name="Munos S."/>
            <person name="Vincourt P."/>
            <person name="Rieseberg L.H."/>
            <person name="Langlade N.B."/>
        </authorList>
    </citation>
    <scope>NUCLEOTIDE SEQUENCE [LARGE SCALE GENOMIC DNA]</scope>
    <source>
        <strain evidence="6">cv. SF193</strain>
    </source>
</reference>
<dbReference type="InterPro" id="IPR005069">
    <property type="entry name" value="Nucl-diP-sugar_transferase"/>
</dbReference>
<feature type="transmembrane region" description="Helical" evidence="2">
    <location>
        <begin position="57"/>
        <end position="75"/>
    </location>
</feature>
<comment type="similarity">
    <text evidence="1 2">Belongs to the glycosyltransferase 77 family.</text>
</comment>
<evidence type="ECO:0000256" key="1">
    <source>
        <dbReference type="ARBA" id="ARBA00007033"/>
    </source>
</evidence>
<keyword evidence="2" id="KW-0328">Glycosyltransferase</keyword>
<dbReference type="STRING" id="4232.A0A251T745"/>
<keyword evidence="2" id="KW-0735">Signal-anchor</keyword>
<evidence type="ECO:0000313" key="5">
    <source>
        <dbReference type="EMBL" id="OTG06346.1"/>
    </source>
</evidence>
<feature type="region of interest" description="Disordered" evidence="3">
    <location>
        <begin position="1"/>
        <end position="48"/>
    </location>
</feature>
<gene>
    <name evidence="5" type="ORF">HannXRQ_Chr12g0384091</name>
</gene>
<dbReference type="InParanoid" id="A0A251T745"/>
<accession>A0A251T745</accession>
<keyword evidence="2" id="KW-0472">Membrane</keyword>
<proteinExistence type="inferred from homology"/>
<feature type="domain" description="Nucleotide-diphospho-sugar transferase" evidence="4">
    <location>
        <begin position="141"/>
        <end position="337"/>
    </location>
</feature>
<dbReference type="EC" id="2.4.2.-" evidence="2"/>
<keyword evidence="6" id="KW-1185">Reference proteome</keyword>
<dbReference type="SUPFAM" id="SSF53448">
    <property type="entry name" value="Nucleotide-diphospho-sugar transferases"/>
    <property type="match status" value="1"/>
</dbReference>
<keyword evidence="2 5" id="KW-0808">Transferase</keyword>
<dbReference type="Pfam" id="PF03407">
    <property type="entry name" value="Nucleotid_trans"/>
    <property type="match status" value="1"/>
</dbReference>
<evidence type="ECO:0000313" key="6">
    <source>
        <dbReference type="Proteomes" id="UP000215914"/>
    </source>
</evidence>
<dbReference type="GO" id="GO:0000139">
    <property type="term" value="C:Golgi membrane"/>
    <property type="evidence" value="ECO:0007669"/>
    <property type="project" value="UniProtKB-SubCell"/>
</dbReference>
<dbReference type="InterPro" id="IPR044821">
    <property type="entry name" value="At1g28695/At4g15970-like"/>
</dbReference>
<keyword evidence="2" id="KW-1133">Transmembrane helix</keyword>
<evidence type="ECO:0000256" key="2">
    <source>
        <dbReference type="RuleBase" id="RU363055"/>
    </source>
</evidence>
<dbReference type="OrthoDB" id="540503at2759"/>
<keyword evidence="2" id="KW-0961">Cell wall biogenesis/degradation</keyword>
<dbReference type="EMBL" id="CM007901">
    <property type="protein sequence ID" value="OTG06346.1"/>
    <property type="molecule type" value="Genomic_DNA"/>
</dbReference>
<protein>
    <recommendedName>
        <fullName evidence="2">Glycosyltransferase</fullName>
        <ecNumber evidence="2">2.4.2.-</ecNumber>
    </recommendedName>
</protein>
<evidence type="ECO:0000259" key="4">
    <source>
        <dbReference type="Pfam" id="PF03407"/>
    </source>
</evidence>
<feature type="compositionally biased region" description="Polar residues" evidence="3">
    <location>
        <begin position="1"/>
        <end position="20"/>
    </location>
</feature>
<evidence type="ECO:0000256" key="3">
    <source>
        <dbReference type="SAM" id="MobiDB-lite"/>
    </source>
</evidence>
<dbReference type="PANTHER" id="PTHR46038:SF62">
    <property type="entry name" value="GLYCOSYLTRANSFERASE"/>
    <property type="match status" value="1"/>
</dbReference>
<dbReference type="PANTHER" id="PTHR46038">
    <property type="entry name" value="EXPRESSED PROTEIN-RELATED"/>
    <property type="match status" value="1"/>
</dbReference>
<comment type="subcellular location">
    <subcellularLocation>
        <location evidence="2">Golgi apparatus membrane</location>
        <topology evidence="2">Single-pass type II membrane protein</topology>
    </subcellularLocation>
</comment>
<dbReference type="OMA" id="HANCRIG"/>
<dbReference type="GO" id="GO:0016757">
    <property type="term" value="F:glycosyltransferase activity"/>
    <property type="evidence" value="ECO:0007669"/>
    <property type="project" value="UniProtKB-KW"/>
</dbReference>
<dbReference type="AlphaFoldDB" id="A0A251T745"/>
<sequence>MPLQTTNHGMGSETPTNMATSGHHRKKSPPPSPPPEFSHHRRPHSDRFKSRIRTPEAVIIFAMVAITCLLLYHSVPYDSFAATKQLPNSKVGELKSILKEAATSSKTIIITAVNHAWAEPNFIFDLFLESFKFGNETRIFLKHLVVIALDQKAYTRCLKLHPYCYNLTTKGVDFSEEAYFMAPDYLKMVWRRIDFLHTVLQLGYNFILTDADIMWFRDPFPHFHDDGDFQLACDYYRGDPIDLNNLANTGFTYVKSNKKTTKFYKFWFDSRLTYPGLHDQDVFNKIKLDPFIRHIGLKIRFLDTTFFGGFCEPSRDFDKVCTMHANCCGGLENKVHDIRIMLQDWRNYTQMLGNQTAMVRPVSWTVPQLCKIVI</sequence>